<dbReference type="AlphaFoldDB" id="A0A2I2ZMV4"/>
<organism evidence="2 3">
    <name type="scientific">Gorilla gorilla gorilla</name>
    <name type="common">Western lowland gorilla</name>
    <dbReference type="NCBI Taxonomy" id="9595"/>
    <lineage>
        <taxon>Eukaryota</taxon>
        <taxon>Metazoa</taxon>
        <taxon>Chordata</taxon>
        <taxon>Craniata</taxon>
        <taxon>Vertebrata</taxon>
        <taxon>Euteleostomi</taxon>
        <taxon>Mammalia</taxon>
        <taxon>Eutheria</taxon>
        <taxon>Euarchontoglires</taxon>
        <taxon>Primates</taxon>
        <taxon>Haplorrhini</taxon>
        <taxon>Catarrhini</taxon>
        <taxon>Hominidae</taxon>
        <taxon>Gorilla</taxon>
    </lineage>
</organism>
<reference evidence="2" key="4">
    <citation type="submission" date="2025-09" db="UniProtKB">
        <authorList>
            <consortium name="Ensembl"/>
        </authorList>
    </citation>
    <scope>IDENTIFICATION</scope>
</reference>
<feature type="region of interest" description="Disordered" evidence="1">
    <location>
        <begin position="1"/>
        <end position="29"/>
    </location>
</feature>
<keyword evidence="3" id="KW-1185">Reference proteome</keyword>
<dbReference type="InParanoid" id="A0A2I2ZMV4"/>
<evidence type="ECO:0000313" key="2">
    <source>
        <dbReference type="Ensembl" id="ENSGGOP00000048527.1"/>
    </source>
</evidence>
<sequence>MAHKHWGRNRRGGSKGTRPLTPDPTTSREAISVVMVSPHPAVTCRFPPSHMLSPHLPQEASPASGLQSQQAMLLPEGTSARGASTFLLLPPYLAPRPALVPWY</sequence>
<feature type="compositionally biased region" description="Basic residues" evidence="1">
    <location>
        <begin position="1"/>
        <end position="13"/>
    </location>
</feature>
<dbReference type="Proteomes" id="UP000001519">
    <property type="component" value="Chromosome 2B"/>
</dbReference>
<evidence type="ECO:0000313" key="3">
    <source>
        <dbReference type="Proteomes" id="UP000001519"/>
    </source>
</evidence>
<name>A0A2I2ZMV4_GORGO</name>
<protein>
    <submittedName>
        <fullName evidence="2">Uncharacterized protein</fullName>
    </submittedName>
</protein>
<dbReference type="Ensembl" id="ENSGGOT00000065637.1">
    <property type="protein sequence ID" value="ENSGGOP00000048527.1"/>
    <property type="gene ID" value="ENSGGOG00000041362.1"/>
</dbReference>
<reference evidence="2" key="3">
    <citation type="submission" date="2025-08" db="UniProtKB">
        <authorList>
            <consortium name="Ensembl"/>
        </authorList>
    </citation>
    <scope>IDENTIFICATION</scope>
</reference>
<evidence type="ECO:0000256" key="1">
    <source>
        <dbReference type="SAM" id="MobiDB-lite"/>
    </source>
</evidence>
<reference evidence="3" key="1">
    <citation type="submission" date="2011-05" db="EMBL/GenBank/DDBJ databases">
        <title>Insights into the evolution of the great apes provided by the gorilla genome.</title>
        <authorList>
            <person name="Scally A."/>
        </authorList>
    </citation>
    <scope>NUCLEOTIDE SEQUENCE [LARGE SCALE GENOMIC DNA]</scope>
</reference>
<accession>A0A2I2ZMV4</accession>
<dbReference type="Bgee" id="ENSGGOG00000041362">
    <property type="expression patterns" value="Expressed in cerebellum and 4 other cell types or tissues"/>
</dbReference>
<dbReference type="GeneTree" id="ENSGT01120000277994"/>
<reference evidence="2 3" key="2">
    <citation type="journal article" date="2012" name="Nature">
        <title>Insights into hominid evolution from the gorilla genome sequence.</title>
        <authorList>
            <person name="Scally A."/>
            <person name="Dutheil J.Y."/>
            <person name="Hillier L.W."/>
            <person name="Jordan G.E."/>
            <person name="Goodhead I."/>
            <person name="Herrero J."/>
            <person name="Hobolth A."/>
            <person name="Lappalainen T."/>
            <person name="Mailund T."/>
            <person name="Marques-Bonet T."/>
            <person name="McCarthy S."/>
            <person name="Montgomery S.H."/>
            <person name="Schwalie P.C."/>
            <person name="Tang Y.A."/>
            <person name="Ward M.C."/>
            <person name="Xue Y."/>
            <person name="Yngvadottir B."/>
            <person name="Alkan C."/>
            <person name="Andersen L.N."/>
            <person name="Ayub Q."/>
            <person name="Ball E.V."/>
            <person name="Beal K."/>
            <person name="Bradley B.J."/>
            <person name="Chen Y."/>
            <person name="Clee C.M."/>
            <person name="Fitzgerald S."/>
            <person name="Graves T.A."/>
            <person name="Gu Y."/>
            <person name="Heath P."/>
            <person name="Heger A."/>
            <person name="Karakoc E."/>
            <person name="Kolb-Kokocinski A."/>
            <person name="Laird G.K."/>
            <person name="Lunter G."/>
            <person name="Meader S."/>
            <person name="Mort M."/>
            <person name="Mullikin J.C."/>
            <person name="Munch K."/>
            <person name="O'Connor T.D."/>
            <person name="Phillips A.D."/>
            <person name="Prado-Martinez J."/>
            <person name="Rogers A.S."/>
            <person name="Sajjadian S."/>
            <person name="Schmidt D."/>
            <person name="Shaw K."/>
            <person name="Simpson J.T."/>
            <person name="Stenson P.D."/>
            <person name="Turner D.J."/>
            <person name="Vigilant L."/>
            <person name="Vilella A.J."/>
            <person name="Whitener W."/>
            <person name="Zhu B."/>
            <person name="Cooper D.N."/>
            <person name="de Jong P."/>
            <person name="Dermitzakis E.T."/>
            <person name="Eichler E.E."/>
            <person name="Flicek P."/>
            <person name="Goldman N."/>
            <person name="Mundy N.I."/>
            <person name="Ning Z."/>
            <person name="Odom D.T."/>
            <person name="Ponting C.P."/>
            <person name="Quail M.A."/>
            <person name="Ryder O.A."/>
            <person name="Searle S.M."/>
            <person name="Warren W.C."/>
            <person name="Wilson R.K."/>
            <person name="Schierup M.H."/>
            <person name="Rogers J."/>
            <person name="Tyler-Smith C."/>
            <person name="Durbin R."/>
        </authorList>
    </citation>
    <scope>NUCLEOTIDE SEQUENCE [LARGE SCALE GENOMIC DNA]</scope>
</reference>
<proteinExistence type="predicted"/>
<dbReference type="OMA" id="CRFPPSH"/>
<dbReference type="EMBL" id="CABD030019422">
    <property type="status" value="NOT_ANNOTATED_CDS"/>
    <property type="molecule type" value="Genomic_DNA"/>
</dbReference>
<feature type="region of interest" description="Disordered" evidence="1">
    <location>
        <begin position="48"/>
        <end position="77"/>
    </location>
</feature>